<name>A0ABQ7AMG8_BRACR</name>
<dbReference type="EMBL" id="QGKV02002055">
    <property type="protein sequence ID" value="KAF3498783.1"/>
    <property type="molecule type" value="Genomic_DNA"/>
</dbReference>
<comment type="caution">
    <text evidence="2">The sequence shown here is derived from an EMBL/GenBank/DDBJ whole genome shotgun (WGS) entry which is preliminary data.</text>
</comment>
<proteinExistence type="predicted"/>
<evidence type="ECO:0000313" key="2">
    <source>
        <dbReference type="EMBL" id="KAF3498783.1"/>
    </source>
</evidence>
<protein>
    <submittedName>
        <fullName evidence="2">Uncharacterized protein</fullName>
    </submittedName>
</protein>
<dbReference type="Proteomes" id="UP000266723">
    <property type="component" value="Unassembled WGS sequence"/>
</dbReference>
<sequence>MWRIGLCWVGYSSPFTLETLGVDKGKVTCCLGLEIRRKTPPSPSDQAREAERTTALDHEGGNESESGVQEQHQ</sequence>
<keyword evidence="3" id="KW-1185">Reference proteome</keyword>
<evidence type="ECO:0000256" key="1">
    <source>
        <dbReference type="SAM" id="MobiDB-lite"/>
    </source>
</evidence>
<feature type="compositionally biased region" description="Basic and acidic residues" evidence="1">
    <location>
        <begin position="46"/>
        <end position="61"/>
    </location>
</feature>
<accession>A0ABQ7AMG8</accession>
<gene>
    <name evidence="2" type="ORF">DY000_02052869</name>
</gene>
<evidence type="ECO:0000313" key="3">
    <source>
        <dbReference type="Proteomes" id="UP000266723"/>
    </source>
</evidence>
<feature type="region of interest" description="Disordered" evidence="1">
    <location>
        <begin position="36"/>
        <end position="73"/>
    </location>
</feature>
<reference evidence="2 3" key="1">
    <citation type="journal article" date="2020" name="BMC Genomics">
        <title>Intraspecific diversification of the crop wild relative Brassica cretica Lam. using demographic model selection.</title>
        <authorList>
            <person name="Kioukis A."/>
            <person name="Michalopoulou V.A."/>
            <person name="Briers L."/>
            <person name="Pirintsos S."/>
            <person name="Studholme D.J."/>
            <person name="Pavlidis P."/>
            <person name="Sarris P.F."/>
        </authorList>
    </citation>
    <scope>NUCLEOTIDE SEQUENCE [LARGE SCALE GENOMIC DNA]</scope>
    <source>
        <strain evidence="3">cv. PFS-1207/04</strain>
    </source>
</reference>
<organism evidence="2 3">
    <name type="scientific">Brassica cretica</name>
    <name type="common">Mustard</name>
    <dbReference type="NCBI Taxonomy" id="69181"/>
    <lineage>
        <taxon>Eukaryota</taxon>
        <taxon>Viridiplantae</taxon>
        <taxon>Streptophyta</taxon>
        <taxon>Embryophyta</taxon>
        <taxon>Tracheophyta</taxon>
        <taxon>Spermatophyta</taxon>
        <taxon>Magnoliopsida</taxon>
        <taxon>eudicotyledons</taxon>
        <taxon>Gunneridae</taxon>
        <taxon>Pentapetalae</taxon>
        <taxon>rosids</taxon>
        <taxon>malvids</taxon>
        <taxon>Brassicales</taxon>
        <taxon>Brassicaceae</taxon>
        <taxon>Brassiceae</taxon>
        <taxon>Brassica</taxon>
    </lineage>
</organism>
<feature type="compositionally biased region" description="Polar residues" evidence="1">
    <location>
        <begin position="63"/>
        <end position="73"/>
    </location>
</feature>